<reference evidence="1" key="1">
    <citation type="journal article" date="2017" name="Nature">
        <title>The sunflower genome provides insights into oil metabolism, flowering and Asterid evolution.</title>
        <authorList>
            <person name="Badouin H."/>
            <person name="Gouzy J."/>
            <person name="Grassa C.J."/>
            <person name="Murat F."/>
            <person name="Staton S.E."/>
            <person name="Cottret L."/>
            <person name="Lelandais-Briere C."/>
            <person name="Owens G.L."/>
            <person name="Carrere S."/>
            <person name="Mayjonade B."/>
            <person name="Legrand L."/>
            <person name="Gill N."/>
            <person name="Kane N.C."/>
            <person name="Bowers J.E."/>
            <person name="Hubner S."/>
            <person name="Bellec A."/>
            <person name="Berard A."/>
            <person name="Berges H."/>
            <person name="Blanchet N."/>
            <person name="Boniface M.C."/>
            <person name="Brunel D."/>
            <person name="Catrice O."/>
            <person name="Chaidir N."/>
            <person name="Claudel C."/>
            <person name="Donnadieu C."/>
            <person name="Faraut T."/>
            <person name="Fievet G."/>
            <person name="Helmstetter N."/>
            <person name="King M."/>
            <person name="Knapp S.J."/>
            <person name="Lai Z."/>
            <person name="Le Paslier M.C."/>
            <person name="Lippi Y."/>
            <person name="Lorenzon L."/>
            <person name="Mandel J.R."/>
            <person name="Marage G."/>
            <person name="Marchand G."/>
            <person name="Marquand E."/>
            <person name="Bret-Mestries E."/>
            <person name="Morien E."/>
            <person name="Nambeesan S."/>
            <person name="Nguyen T."/>
            <person name="Pegot-Espagnet P."/>
            <person name="Pouilly N."/>
            <person name="Raftis F."/>
            <person name="Sallet E."/>
            <person name="Schiex T."/>
            <person name="Thomas J."/>
            <person name="Vandecasteele C."/>
            <person name="Vares D."/>
            <person name="Vear F."/>
            <person name="Vautrin S."/>
            <person name="Crespi M."/>
            <person name="Mangin B."/>
            <person name="Burke J.M."/>
            <person name="Salse J."/>
            <person name="Munos S."/>
            <person name="Vincourt P."/>
            <person name="Rieseberg L.H."/>
            <person name="Langlade N.B."/>
        </authorList>
    </citation>
    <scope>NUCLEOTIDE SEQUENCE</scope>
    <source>
        <tissue evidence="1">Leaves</tissue>
    </source>
</reference>
<comment type="caution">
    <text evidence="1">The sequence shown here is derived from an EMBL/GenBank/DDBJ whole genome shotgun (WGS) entry which is preliminary data.</text>
</comment>
<dbReference type="Gramene" id="mRNA:HanXRQr2_Chr09g0384781">
    <property type="protein sequence ID" value="CDS:HanXRQr2_Chr09g0384781.1"/>
    <property type="gene ID" value="HanXRQr2_Chr09g0384781"/>
</dbReference>
<sequence length="71" mass="8175">MASTMPVSTSLASVHTLPACTYRNQKFPISKSQNILKFSIIDIQYSTIMLIKSWKKILRKEQEHIPLPEIE</sequence>
<name>A0A9K3I5C2_HELAN</name>
<accession>A0A9K3I5C2</accession>
<keyword evidence="2" id="KW-1185">Reference proteome</keyword>
<evidence type="ECO:0000313" key="2">
    <source>
        <dbReference type="Proteomes" id="UP000215914"/>
    </source>
</evidence>
<gene>
    <name evidence="1" type="ORF">HanXRQr2_Chr09g0384781</name>
</gene>
<organism evidence="1 2">
    <name type="scientific">Helianthus annuus</name>
    <name type="common">Common sunflower</name>
    <dbReference type="NCBI Taxonomy" id="4232"/>
    <lineage>
        <taxon>Eukaryota</taxon>
        <taxon>Viridiplantae</taxon>
        <taxon>Streptophyta</taxon>
        <taxon>Embryophyta</taxon>
        <taxon>Tracheophyta</taxon>
        <taxon>Spermatophyta</taxon>
        <taxon>Magnoliopsida</taxon>
        <taxon>eudicotyledons</taxon>
        <taxon>Gunneridae</taxon>
        <taxon>Pentapetalae</taxon>
        <taxon>asterids</taxon>
        <taxon>campanulids</taxon>
        <taxon>Asterales</taxon>
        <taxon>Asteraceae</taxon>
        <taxon>Asteroideae</taxon>
        <taxon>Heliantheae alliance</taxon>
        <taxon>Heliantheae</taxon>
        <taxon>Helianthus</taxon>
    </lineage>
</organism>
<proteinExistence type="predicted"/>
<evidence type="ECO:0000313" key="1">
    <source>
        <dbReference type="EMBL" id="KAF5790573.1"/>
    </source>
</evidence>
<dbReference type="EMBL" id="MNCJ02000324">
    <property type="protein sequence ID" value="KAF5790573.1"/>
    <property type="molecule type" value="Genomic_DNA"/>
</dbReference>
<reference evidence="1" key="2">
    <citation type="submission" date="2020-06" db="EMBL/GenBank/DDBJ databases">
        <title>Helianthus annuus Genome sequencing and assembly Release 2.</title>
        <authorList>
            <person name="Gouzy J."/>
            <person name="Langlade N."/>
            <person name="Munos S."/>
        </authorList>
    </citation>
    <scope>NUCLEOTIDE SEQUENCE</scope>
    <source>
        <tissue evidence="1">Leaves</tissue>
    </source>
</reference>
<dbReference type="Proteomes" id="UP000215914">
    <property type="component" value="Unassembled WGS sequence"/>
</dbReference>
<dbReference type="AlphaFoldDB" id="A0A9K3I5C2"/>
<protein>
    <submittedName>
        <fullName evidence="1">Uncharacterized protein</fullName>
    </submittedName>
</protein>